<dbReference type="InterPro" id="IPR036047">
    <property type="entry name" value="F-box-like_dom_sf"/>
</dbReference>
<organism evidence="1 2">
    <name type="scientific">Psilocybe cf. subviscida</name>
    <dbReference type="NCBI Taxonomy" id="2480587"/>
    <lineage>
        <taxon>Eukaryota</taxon>
        <taxon>Fungi</taxon>
        <taxon>Dikarya</taxon>
        <taxon>Basidiomycota</taxon>
        <taxon>Agaricomycotina</taxon>
        <taxon>Agaricomycetes</taxon>
        <taxon>Agaricomycetidae</taxon>
        <taxon>Agaricales</taxon>
        <taxon>Agaricineae</taxon>
        <taxon>Strophariaceae</taxon>
        <taxon>Psilocybe</taxon>
    </lineage>
</organism>
<dbReference type="SUPFAM" id="SSF81383">
    <property type="entry name" value="F-box domain"/>
    <property type="match status" value="1"/>
</dbReference>
<proteinExistence type="predicted"/>
<evidence type="ECO:0000313" key="1">
    <source>
        <dbReference type="EMBL" id="KAF5316263.1"/>
    </source>
</evidence>
<accession>A0A8H5B4A5</accession>
<protein>
    <recommendedName>
        <fullName evidence="3">F-box domain-containing protein</fullName>
    </recommendedName>
</protein>
<dbReference type="OrthoDB" id="2745898at2759"/>
<name>A0A8H5B4A5_9AGAR</name>
<reference evidence="1 2" key="1">
    <citation type="journal article" date="2020" name="ISME J.">
        <title>Uncovering the hidden diversity of litter-decomposition mechanisms in mushroom-forming fungi.</title>
        <authorList>
            <person name="Floudas D."/>
            <person name="Bentzer J."/>
            <person name="Ahren D."/>
            <person name="Johansson T."/>
            <person name="Persson P."/>
            <person name="Tunlid A."/>
        </authorList>
    </citation>
    <scope>NUCLEOTIDE SEQUENCE [LARGE SCALE GENOMIC DNA]</scope>
    <source>
        <strain evidence="1 2">CBS 101986</strain>
    </source>
</reference>
<comment type="caution">
    <text evidence="1">The sequence shown here is derived from an EMBL/GenBank/DDBJ whole genome shotgun (WGS) entry which is preliminary data.</text>
</comment>
<evidence type="ECO:0008006" key="3">
    <source>
        <dbReference type="Google" id="ProtNLM"/>
    </source>
</evidence>
<gene>
    <name evidence="1" type="ORF">D9619_006230</name>
</gene>
<dbReference type="EMBL" id="JAACJJ010000042">
    <property type="protein sequence ID" value="KAF5316263.1"/>
    <property type="molecule type" value="Genomic_DNA"/>
</dbReference>
<evidence type="ECO:0000313" key="2">
    <source>
        <dbReference type="Proteomes" id="UP000567179"/>
    </source>
</evidence>
<sequence length="443" mass="49921">MTFDIKPTPRLPPELLDRIVDFADRSSATSCLLVSRHFHACALRNIYQDCNVTLTDTGDNLKATYQRLFTDEVNPSLSGTGRFVRSLSLSFINNRRLHNPPIDEAALLPLLESFREMPRLECLSLYGSMSRNPSRINTDWSQVPRSIQTALLSILGVISTLFLGDIEHFPIHSLCDNTKLQDLRIYGCSGFPAMPVVAGVTTTTIPNLKHFSTADTLPLPKGLVPPTLRSITTTSLSPDDCRVVWRDIKAACQSLETFYVYDIEKGYLPNMPNSHMYPSIPADLKLNMFPNLASLTYSYNGGAWAERPDDVPLLRDVLGYFEVSEAVPRLETIKLILTLDGGDSLNDDFWMERKDVLANDISWSSLNRMLTSGHFPRLQQLDIDLKFNNSLFEELDWEVIHDAIGNRVGRRALEAKVRTTILNHFVELQSELVVVNVKLSTDF</sequence>
<keyword evidence="2" id="KW-1185">Reference proteome</keyword>
<dbReference type="AlphaFoldDB" id="A0A8H5B4A5"/>
<dbReference type="Proteomes" id="UP000567179">
    <property type="component" value="Unassembled WGS sequence"/>
</dbReference>